<comment type="caution">
    <text evidence="1">The sequence shown here is derived from an EMBL/GenBank/DDBJ whole genome shotgun (WGS) entry which is preliminary data.</text>
</comment>
<reference evidence="1" key="1">
    <citation type="journal article" date="2021" name="Environ. Microbiol.">
        <title>Gene family expansions and transcriptome signatures uncover fungal adaptations to wood decay.</title>
        <authorList>
            <person name="Hage H."/>
            <person name="Miyauchi S."/>
            <person name="Viragh M."/>
            <person name="Drula E."/>
            <person name="Min B."/>
            <person name="Chaduli D."/>
            <person name="Navarro D."/>
            <person name="Favel A."/>
            <person name="Norest M."/>
            <person name="Lesage-Meessen L."/>
            <person name="Balint B."/>
            <person name="Merenyi Z."/>
            <person name="de Eugenio L."/>
            <person name="Morin E."/>
            <person name="Martinez A.T."/>
            <person name="Baldrian P."/>
            <person name="Stursova M."/>
            <person name="Martinez M.J."/>
            <person name="Novotny C."/>
            <person name="Magnuson J.K."/>
            <person name="Spatafora J.W."/>
            <person name="Maurice S."/>
            <person name="Pangilinan J."/>
            <person name="Andreopoulos W."/>
            <person name="LaButti K."/>
            <person name="Hundley H."/>
            <person name="Na H."/>
            <person name="Kuo A."/>
            <person name="Barry K."/>
            <person name="Lipzen A."/>
            <person name="Henrissat B."/>
            <person name="Riley R."/>
            <person name="Ahrendt S."/>
            <person name="Nagy L.G."/>
            <person name="Grigoriev I.V."/>
            <person name="Martin F."/>
            <person name="Rosso M.N."/>
        </authorList>
    </citation>
    <scope>NUCLEOTIDE SEQUENCE</scope>
    <source>
        <strain evidence="1">CBS 384.51</strain>
    </source>
</reference>
<organism evidence="1 2">
    <name type="scientific">Irpex rosettiformis</name>
    <dbReference type="NCBI Taxonomy" id="378272"/>
    <lineage>
        <taxon>Eukaryota</taxon>
        <taxon>Fungi</taxon>
        <taxon>Dikarya</taxon>
        <taxon>Basidiomycota</taxon>
        <taxon>Agaricomycotina</taxon>
        <taxon>Agaricomycetes</taxon>
        <taxon>Polyporales</taxon>
        <taxon>Irpicaceae</taxon>
        <taxon>Irpex</taxon>
    </lineage>
</organism>
<evidence type="ECO:0000313" key="2">
    <source>
        <dbReference type="Proteomes" id="UP001055072"/>
    </source>
</evidence>
<dbReference type="EMBL" id="MU274934">
    <property type="protein sequence ID" value="KAI0085179.1"/>
    <property type="molecule type" value="Genomic_DNA"/>
</dbReference>
<evidence type="ECO:0000313" key="1">
    <source>
        <dbReference type="EMBL" id="KAI0085179.1"/>
    </source>
</evidence>
<gene>
    <name evidence="1" type="ORF">BDY19DRAFT_897156</name>
</gene>
<name>A0ACB8TTL3_9APHY</name>
<dbReference type="Proteomes" id="UP001055072">
    <property type="component" value="Unassembled WGS sequence"/>
</dbReference>
<sequence>MEEEPEERVYFPRIPLPRYPPIWSQSRQEVCESFNKFRSYQGGVYFRKDLVEGYLLGGFSSRRDIFHNGGKLIISHGGGKAESIRKTDGHFQTHEARDQLQNDKSVRALLRTYQQREPVALLIDDKYALFPFDLTSKGCAYAVLGWYYIAHAWAEYQSAINAQGRVVRYKFAFQWADGQGEPWWNTYLGALGLCYRIADLIYSLVGPESPSDKYELCQTCRKSSPQVYEQGWMCLKPECERFWTLSDRKPAPVTLSYAQSFLEPRTGFRKHTEDIRPPLPVRSDEITGPTTSWHFCKGWHCTNCGRLSSRFKWEHWECRTCGVSEHEVHIVAVSGTQRLTGNIICGGYRNFKCDMGYASHCTFILPYNRSVRTIAYIDVVWLIFLPRGRIHLLLTNPLSTQDADKILTEYQEQSISGQLKFRRWPLRAVRRGILLTNYFSQNTGEPYQYVGGTDNTVSWDAAPSAVVHALDLIKRRIEQAELPCRADFNEVLSAAYMEKQKMAFHSDAERGLGPNVASLSLGGSAYMYFRLHSRFAATELSPGSSRDVLQFYLRHGDVLVMEGADVQNHYEHTVVPTNFRVAATARYIGSEHR</sequence>
<proteinExistence type="predicted"/>
<keyword evidence="2" id="KW-1185">Reference proteome</keyword>
<accession>A0ACB8TTL3</accession>
<protein>
    <submittedName>
        <fullName evidence="1">Uncharacterized protein</fullName>
    </submittedName>
</protein>